<dbReference type="SUPFAM" id="SSF53822">
    <property type="entry name" value="Periplasmic binding protein-like I"/>
    <property type="match status" value="1"/>
</dbReference>
<comment type="similarity">
    <text evidence="2">Belongs to the bacterial solute-binding protein 2 family.</text>
</comment>
<evidence type="ECO:0000256" key="2">
    <source>
        <dbReference type="ARBA" id="ARBA00007639"/>
    </source>
</evidence>
<dbReference type="Pfam" id="PF13407">
    <property type="entry name" value="Peripla_BP_4"/>
    <property type="match status" value="1"/>
</dbReference>
<dbReference type="PANTHER" id="PTHR46847:SF1">
    <property type="entry name" value="D-ALLOSE-BINDING PERIPLASMIC PROTEIN-RELATED"/>
    <property type="match status" value="1"/>
</dbReference>
<dbReference type="Gene3D" id="3.40.50.2300">
    <property type="match status" value="2"/>
</dbReference>
<evidence type="ECO:0000256" key="1">
    <source>
        <dbReference type="ARBA" id="ARBA00004196"/>
    </source>
</evidence>
<evidence type="ECO:0000256" key="3">
    <source>
        <dbReference type="ARBA" id="ARBA00022729"/>
    </source>
</evidence>
<feature type="chain" id="PRO_5046115498" evidence="5">
    <location>
        <begin position="22"/>
        <end position="412"/>
    </location>
</feature>
<dbReference type="Proteomes" id="UP001160130">
    <property type="component" value="Unassembled WGS sequence"/>
</dbReference>
<keyword evidence="3 5" id="KW-0732">Signal</keyword>
<feature type="region of interest" description="Disordered" evidence="4">
    <location>
        <begin position="389"/>
        <end position="412"/>
    </location>
</feature>
<dbReference type="RefSeq" id="WP_280833294.1">
    <property type="nucleotide sequence ID" value="NZ_JARXVE010000005.1"/>
</dbReference>
<evidence type="ECO:0000259" key="6">
    <source>
        <dbReference type="Pfam" id="PF13407"/>
    </source>
</evidence>
<dbReference type="PANTHER" id="PTHR46847">
    <property type="entry name" value="D-ALLOSE-BINDING PERIPLASMIC PROTEIN-RELATED"/>
    <property type="match status" value="1"/>
</dbReference>
<reference evidence="7 8" key="1">
    <citation type="submission" date="2023-04" db="EMBL/GenBank/DDBJ databases">
        <title>Forest soil microbial communities from Buena Vista Peninsula, Colon Province, Panama.</title>
        <authorList>
            <person name="Bouskill N."/>
        </authorList>
    </citation>
    <scope>NUCLEOTIDE SEQUENCE [LARGE SCALE GENOMIC DNA]</scope>
    <source>
        <strain evidence="7 8">AC80</strain>
    </source>
</reference>
<evidence type="ECO:0000256" key="4">
    <source>
        <dbReference type="SAM" id="MobiDB-lite"/>
    </source>
</evidence>
<sequence length="412" mass="44032">MKLRTVAKCGAAVLAAVTAFALTACSEQDAGKDKIFLNLSYSGNNWQDEAANLALAVANSPLNSGKYLVKKQISGTDIQKQISDLQSMIAAKAKLVVLYPISPTALSPTIRQGCDRGVTFVVYDSTVREPCAYNVAFITGAKADQPRDAFFGAQTAEALAQLLGGKGRIFMNRGVPGTSTDQVHYDTAKAVFDRYPGITVVAEYYGKWDSAVSQQETAKALAAHPDIDGIWSQDGEVGVIKALQAAGKKVPVTGENGNYFRKMLSEGWPGVSSGSPPAQAGVAMRIGLRILEHGPDSVPHDIEMPLPWVTTETAKPCPGNEFVDGCNFFPNESDTLVTEIFQKDLLPQSSLAAARTGAPMAELTPLGDVSAFAQPEWRRVFTRGKCDAGWREGTVDDQQNPAGLPGCVQEQE</sequence>
<evidence type="ECO:0000313" key="7">
    <source>
        <dbReference type="EMBL" id="MDH6196671.1"/>
    </source>
</evidence>
<comment type="caution">
    <text evidence="7">The sequence shown here is derived from an EMBL/GenBank/DDBJ whole genome shotgun (WGS) entry which is preliminary data.</text>
</comment>
<dbReference type="InterPro" id="IPR025997">
    <property type="entry name" value="SBP_2_dom"/>
</dbReference>
<dbReference type="CDD" id="cd19998">
    <property type="entry name" value="PBP1_ABC_sugar_binding-like"/>
    <property type="match status" value="1"/>
</dbReference>
<keyword evidence="8" id="KW-1185">Reference proteome</keyword>
<dbReference type="EMBL" id="JARXVE010000005">
    <property type="protein sequence ID" value="MDH6196671.1"/>
    <property type="molecule type" value="Genomic_DNA"/>
</dbReference>
<protein>
    <submittedName>
        <fullName evidence="7">Ribose transport system substrate-binding protein</fullName>
    </submittedName>
</protein>
<dbReference type="InterPro" id="IPR028082">
    <property type="entry name" value="Peripla_BP_I"/>
</dbReference>
<evidence type="ECO:0000313" key="8">
    <source>
        <dbReference type="Proteomes" id="UP001160130"/>
    </source>
</evidence>
<feature type="signal peptide" evidence="5">
    <location>
        <begin position="1"/>
        <end position="21"/>
    </location>
</feature>
<feature type="domain" description="Periplasmic binding protein" evidence="6">
    <location>
        <begin position="39"/>
        <end position="292"/>
    </location>
</feature>
<accession>A0ABT6L152</accession>
<gene>
    <name evidence="7" type="ORF">M2272_003324</name>
</gene>
<evidence type="ECO:0000256" key="5">
    <source>
        <dbReference type="SAM" id="SignalP"/>
    </source>
</evidence>
<organism evidence="7 8">
    <name type="scientific">Mycolicibacterium frederiksbergense</name>
    <dbReference type="NCBI Taxonomy" id="117567"/>
    <lineage>
        <taxon>Bacteria</taxon>
        <taxon>Bacillati</taxon>
        <taxon>Actinomycetota</taxon>
        <taxon>Actinomycetes</taxon>
        <taxon>Mycobacteriales</taxon>
        <taxon>Mycobacteriaceae</taxon>
        <taxon>Mycolicibacterium</taxon>
    </lineage>
</organism>
<proteinExistence type="inferred from homology"/>
<dbReference type="PROSITE" id="PS51257">
    <property type="entry name" value="PROKAR_LIPOPROTEIN"/>
    <property type="match status" value="1"/>
</dbReference>
<comment type="subcellular location">
    <subcellularLocation>
        <location evidence="1">Cell envelope</location>
    </subcellularLocation>
</comment>
<name>A0ABT6L152_9MYCO</name>